<feature type="domain" description="Glycosyl transferase family 1" evidence="1">
    <location>
        <begin position="190"/>
        <end position="349"/>
    </location>
</feature>
<evidence type="ECO:0000313" key="4">
    <source>
        <dbReference type="Proteomes" id="UP001208771"/>
    </source>
</evidence>
<name>A0AAE3MX37_9HYPH</name>
<dbReference type="EC" id="2.4.-.-" evidence="3"/>
<keyword evidence="3" id="KW-0808">Transferase</keyword>
<organism evidence="3 4">
    <name type="scientific">Ectorhizobium quercum</name>
    <dbReference type="NCBI Taxonomy" id="2965071"/>
    <lineage>
        <taxon>Bacteria</taxon>
        <taxon>Pseudomonadati</taxon>
        <taxon>Pseudomonadota</taxon>
        <taxon>Alphaproteobacteria</taxon>
        <taxon>Hyphomicrobiales</taxon>
        <taxon>Rhizobiaceae</taxon>
        <taxon>Ectorhizobium</taxon>
    </lineage>
</organism>
<reference evidence="3" key="1">
    <citation type="submission" date="2022-07" db="EMBL/GenBank/DDBJ databases">
        <title>Ectorhizobium quercum gen.nov., sp. nov.</title>
        <authorList>
            <person name="Ma T."/>
            <person name="Li Y."/>
        </authorList>
    </citation>
    <scope>NUCLEOTIDE SEQUENCE</scope>
    <source>
        <strain evidence="3">BDR2-2</strain>
    </source>
</reference>
<sequence length="753" mass="79909">MTTPLNILILTQCFPPDVGGIESMMGNLAETCAAAGYGVTVLADGRDAPPDRPSPFTIRRFGGFKPVRRWRKGLAANRLIRSGAFGIVIADSWKSLEFLSPGALARGGARLIALAHGMEFPQDASSKKTGRIRAALAKADEIVANSRYTAGLCARYAEGGAIRVVTPPIPPQPDAAPDLVERFRQPGEQGFNILTLCRLEPRKGVDKVIEALAALRSDYPALRLHVAGNGPDRERLESLAHSLDVADAVMFHGRVSDEEKAALYAAADIFAMPARREGASVEGFGLVYLEAGWYGTPSIAGHEGGASDAVLNGETGLVCDGDNTFEVTAAVRQFLSDPDLLTHMSERAAAHAHSQIWRDRLTAYLPPPPPASAPASPRVLQLVPALGDGGVERSAVEMAGYLSSKGLENWIASSGGPLVAQAEKCGAKHAAIAVGSKSPFGMLTAGRAIARLIDAQGIDIVHARSRAPAWAALIALKLARRKPRYVTTFHGVYSHGNPLKRLYNSAMLRAPVVIANSLFIRDHIVSVYHYPAGQIVVAPRGIEPDVFDPEAVPAERRAEVRGELGGMPNRPLVVMVGRITGWKGHAVLLEAFARMKRQDADLAFVGSGVESVIAGLKDRISALGLDGRVYLAGSRRDIPAVLAAADLAVSASTRPEAFGRAVIEAQAMRIPVIATDHGGSRETVIPGETGWLVPPGDAAALAAALDEALEDPGRRAVMGARGRENVLAQFTTQAMLDKEFSAYVRVSAAPERP</sequence>
<dbReference type="EMBL" id="JANFPI010000002">
    <property type="protein sequence ID" value="MCX8996544.1"/>
    <property type="molecule type" value="Genomic_DNA"/>
</dbReference>
<feature type="domain" description="Glycosyltransferase subfamily 4-like N-terminal" evidence="2">
    <location>
        <begin position="389"/>
        <end position="545"/>
    </location>
</feature>
<proteinExistence type="predicted"/>
<dbReference type="Proteomes" id="UP001208771">
    <property type="component" value="Unassembled WGS sequence"/>
</dbReference>
<evidence type="ECO:0000313" key="3">
    <source>
        <dbReference type="EMBL" id="MCX8996544.1"/>
    </source>
</evidence>
<keyword evidence="3" id="KW-0328">Glycosyltransferase</keyword>
<dbReference type="CDD" id="cd03819">
    <property type="entry name" value="GT4_WavL-like"/>
    <property type="match status" value="1"/>
</dbReference>
<comment type="caution">
    <text evidence="3">The sequence shown here is derived from an EMBL/GenBank/DDBJ whole genome shotgun (WGS) entry which is preliminary data.</text>
</comment>
<dbReference type="Pfam" id="PF13439">
    <property type="entry name" value="Glyco_transf_4"/>
    <property type="match status" value="2"/>
</dbReference>
<dbReference type="PANTHER" id="PTHR45947">
    <property type="entry name" value="SULFOQUINOVOSYL TRANSFERASE SQD2"/>
    <property type="match status" value="1"/>
</dbReference>
<dbReference type="SUPFAM" id="SSF53756">
    <property type="entry name" value="UDP-Glycosyltransferase/glycogen phosphorylase"/>
    <property type="match status" value="2"/>
</dbReference>
<dbReference type="Pfam" id="PF00534">
    <property type="entry name" value="Glycos_transf_1"/>
    <property type="match status" value="2"/>
</dbReference>
<dbReference type="RefSeq" id="WP_306410331.1">
    <property type="nucleotide sequence ID" value="NZ_JANFPI010000002.1"/>
</dbReference>
<dbReference type="GO" id="GO:0016758">
    <property type="term" value="F:hexosyltransferase activity"/>
    <property type="evidence" value="ECO:0007669"/>
    <property type="project" value="TreeGrafter"/>
</dbReference>
<feature type="domain" description="Glycosyltransferase subfamily 4-like N-terminal" evidence="2">
    <location>
        <begin position="18"/>
        <end position="171"/>
    </location>
</feature>
<gene>
    <name evidence="3" type="ORF">NOF55_05450</name>
</gene>
<dbReference type="InterPro" id="IPR028098">
    <property type="entry name" value="Glyco_trans_4-like_N"/>
</dbReference>
<evidence type="ECO:0000259" key="2">
    <source>
        <dbReference type="Pfam" id="PF13439"/>
    </source>
</evidence>
<dbReference type="CDD" id="cd03801">
    <property type="entry name" value="GT4_PimA-like"/>
    <property type="match status" value="1"/>
</dbReference>
<dbReference type="Gene3D" id="3.40.50.2000">
    <property type="entry name" value="Glycogen Phosphorylase B"/>
    <property type="match status" value="4"/>
</dbReference>
<protein>
    <submittedName>
        <fullName evidence="3">Glycosyltransferase</fullName>
        <ecNumber evidence="3">2.4.-.-</ecNumber>
    </submittedName>
</protein>
<dbReference type="InterPro" id="IPR050194">
    <property type="entry name" value="Glycosyltransferase_grp1"/>
</dbReference>
<dbReference type="PANTHER" id="PTHR45947:SF3">
    <property type="entry name" value="SULFOQUINOVOSYL TRANSFERASE SQD2"/>
    <property type="match status" value="1"/>
</dbReference>
<dbReference type="InterPro" id="IPR001296">
    <property type="entry name" value="Glyco_trans_1"/>
</dbReference>
<keyword evidence="4" id="KW-1185">Reference proteome</keyword>
<evidence type="ECO:0000259" key="1">
    <source>
        <dbReference type="Pfam" id="PF00534"/>
    </source>
</evidence>
<dbReference type="AlphaFoldDB" id="A0AAE3MX37"/>
<accession>A0AAE3MX37</accession>
<feature type="domain" description="Glycosyl transferase family 1" evidence="1">
    <location>
        <begin position="568"/>
        <end position="724"/>
    </location>
</feature>